<dbReference type="EMBL" id="JASVEJ010000004">
    <property type="protein sequence ID" value="MDL5056089.1"/>
    <property type="molecule type" value="Genomic_DNA"/>
</dbReference>
<keyword evidence="2" id="KW-1185">Reference proteome</keyword>
<organism evidence="1 2">
    <name type="scientific">Geitlerinema calcuttense NRMC-F 0142</name>
    <dbReference type="NCBI Taxonomy" id="2922238"/>
    <lineage>
        <taxon>Bacteria</taxon>
        <taxon>Bacillati</taxon>
        <taxon>Cyanobacteriota</taxon>
        <taxon>Cyanophyceae</taxon>
        <taxon>Geitlerinematales</taxon>
        <taxon>Geitlerinemataceae</taxon>
        <taxon>Geitlerinema</taxon>
    </lineage>
</organism>
<gene>
    <name evidence="1" type="ORF">QQ055_01180</name>
</gene>
<dbReference type="Proteomes" id="UP001230986">
    <property type="component" value="Unassembled WGS sequence"/>
</dbReference>
<evidence type="ECO:0000313" key="2">
    <source>
        <dbReference type="Proteomes" id="UP001230986"/>
    </source>
</evidence>
<evidence type="ECO:0000313" key="1">
    <source>
        <dbReference type="EMBL" id="MDL5056089.1"/>
    </source>
</evidence>
<protein>
    <submittedName>
        <fullName evidence="1">Uncharacterized protein</fullName>
    </submittedName>
</protein>
<comment type="caution">
    <text evidence="1">The sequence shown here is derived from an EMBL/GenBank/DDBJ whole genome shotgun (WGS) entry which is preliminary data.</text>
</comment>
<sequence>MDNIPKLYMSEASCVIMARQEFFKKLDVLLADNKNALMIMVFLPHELLMKQQLSKDDEEKLILDGWSLFSQNFPFSCYCMRLGWRSYLILLEEERNAIITSLKKVFNVWRRCISSTLWRIAFTEIKKSKDRTRNLTGCFESLAVKAAHYNPSEKLFDIHIDEKSQTPISLS</sequence>
<proteinExistence type="predicted"/>
<name>A0ABT7LVS4_9CYAN</name>
<accession>A0ABT7LVS4</accession>
<dbReference type="RefSeq" id="WP_286004098.1">
    <property type="nucleotide sequence ID" value="NZ_JASVEJ010000004.1"/>
</dbReference>
<reference evidence="1 2" key="1">
    <citation type="submission" date="2023-06" db="EMBL/GenBank/DDBJ databases">
        <title>Whole genome sequence of Oscillatoria calcuttensis NRMC-F 0142.</title>
        <authorList>
            <person name="Shakena Fathima T."/>
            <person name="Muralitharan G."/>
            <person name="Thajuddin N."/>
        </authorList>
    </citation>
    <scope>NUCLEOTIDE SEQUENCE [LARGE SCALE GENOMIC DNA]</scope>
    <source>
        <strain evidence="1 2">NRMC-F 0142</strain>
    </source>
</reference>